<dbReference type="RefSeq" id="WP_119645688.1">
    <property type="nucleotide sequence ID" value="NZ_QXFI01000006.1"/>
</dbReference>
<evidence type="ECO:0000313" key="3">
    <source>
        <dbReference type="EMBL" id="RIV47431.1"/>
    </source>
</evidence>
<evidence type="ECO:0000259" key="2">
    <source>
        <dbReference type="Pfam" id="PF13568"/>
    </source>
</evidence>
<evidence type="ECO:0000256" key="1">
    <source>
        <dbReference type="SAM" id="SignalP"/>
    </source>
</evidence>
<dbReference type="OrthoDB" id="947434at2"/>
<accession>A0A3A1NQ46</accession>
<dbReference type="Proteomes" id="UP000321621">
    <property type="component" value="Unassembled WGS sequence"/>
</dbReference>
<dbReference type="EMBL" id="QXFI01000006">
    <property type="protein sequence ID" value="RIV47431.1"/>
    <property type="molecule type" value="Genomic_DNA"/>
</dbReference>
<keyword evidence="6" id="KW-1185">Reference proteome</keyword>
<protein>
    <submittedName>
        <fullName evidence="3">PorT family protein</fullName>
    </submittedName>
</protein>
<gene>
    <name evidence="3" type="ORF">D2V05_00610</name>
    <name evidence="4" type="ORF">FQ017_00600</name>
</gene>
<sequence length="213" mass="24016">MRRILLLAFVAITFGASAQENSGYYPIYSIHDPHFGITFGPQVTSFHNDPYDSEFQFGFFIGGSLSLPLSKRIGLEPQLLYSRKGGKGDYYINNYYDGTIRFKLQYIETPLLLNIHTRSVVDIVMGGYAGFLLDSNFDYSTPYYYGYGELDNDQFEKVDFGLIGGIGINLPNGKIVFKYNYGLSDVAKEGNAYLFLEGAKNHGFSFSYIGYLK</sequence>
<dbReference type="Proteomes" id="UP000266691">
    <property type="component" value="Unassembled WGS sequence"/>
</dbReference>
<evidence type="ECO:0000313" key="5">
    <source>
        <dbReference type="Proteomes" id="UP000266691"/>
    </source>
</evidence>
<feature type="signal peptide" evidence="1">
    <location>
        <begin position="1"/>
        <end position="18"/>
    </location>
</feature>
<dbReference type="Pfam" id="PF13568">
    <property type="entry name" value="OMP_b-brl_2"/>
    <property type="match status" value="1"/>
</dbReference>
<keyword evidence="1" id="KW-0732">Signal</keyword>
<evidence type="ECO:0000313" key="6">
    <source>
        <dbReference type="Proteomes" id="UP000321621"/>
    </source>
</evidence>
<reference evidence="4 6" key="2">
    <citation type="submission" date="2019-07" db="EMBL/GenBank/DDBJ databases">
        <title>Draft genome of two Muricauda strains isolated from deep sea.</title>
        <authorList>
            <person name="Sun C."/>
        </authorList>
    </citation>
    <scope>NUCLEOTIDE SEQUENCE [LARGE SCALE GENOMIC DNA]</scope>
    <source>
        <strain evidence="4 6">72</strain>
    </source>
</reference>
<comment type="caution">
    <text evidence="3">The sequence shown here is derived from an EMBL/GenBank/DDBJ whole genome shotgun (WGS) entry which is preliminary data.</text>
</comment>
<dbReference type="EMBL" id="VNWK01000006">
    <property type="protein sequence ID" value="TXK01263.1"/>
    <property type="molecule type" value="Genomic_DNA"/>
</dbReference>
<dbReference type="InterPro" id="IPR025665">
    <property type="entry name" value="Beta-barrel_OMP_2"/>
</dbReference>
<dbReference type="AlphaFoldDB" id="A0A3A1NQ46"/>
<name>A0A3A1NQ46_9FLAO</name>
<organism evidence="3 5">
    <name type="scientific">Flagellimonas pelagia</name>
    <dbReference type="NCBI Taxonomy" id="2306998"/>
    <lineage>
        <taxon>Bacteria</taxon>
        <taxon>Pseudomonadati</taxon>
        <taxon>Bacteroidota</taxon>
        <taxon>Flavobacteriia</taxon>
        <taxon>Flavobacteriales</taxon>
        <taxon>Flavobacteriaceae</taxon>
        <taxon>Flagellimonas</taxon>
    </lineage>
</organism>
<reference evidence="3 5" key="1">
    <citation type="submission" date="2018-08" db="EMBL/GenBank/DDBJ databases">
        <title>Proposal of Muricauda 72 sp.nov. and Muricauda NH166 sp.nov., isolated from seawater.</title>
        <authorList>
            <person name="Cheng H."/>
            <person name="Wu Y.-H."/>
            <person name="Guo L.-L."/>
            <person name="Xu X.-W."/>
        </authorList>
    </citation>
    <scope>NUCLEOTIDE SEQUENCE [LARGE SCALE GENOMIC DNA]</scope>
    <source>
        <strain evidence="3 5">72</strain>
    </source>
</reference>
<feature type="domain" description="Outer membrane protein beta-barrel" evidence="2">
    <location>
        <begin position="18"/>
        <end position="186"/>
    </location>
</feature>
<evidence type="ECO:0000313" key="4">
    <source>
        <dbReference type="EMBL" id="TXK01263.1"/>
    </source>
</evidence>
<feature type="chain" id="PRO_5017240526" evidence="1">
    <location>
        <begin position="19"/>
        <end position="213"/>
    </location>
</feature>
<proteinExistence type="predicted"/>